<reference evidence="8 9" key="1">
    <citation type="submission" date="2017-08" db="EMBL/GenBank/DDBJ databases">
        <title>Infants hospitalized years apart are colonized by the same room-sourced microbial strains.</title>
        <authorList>
            <person name="Brooks B."/>
            <person name="Olm M.R."/>
            <person name="Firek B.A."/>
            <person name="Baker R."/>
            <person name="Thomas B.C."/>
            <person name="Morowitz M.J."/>
            <person name="Banfield J.F."/>
        </authorList>
    </citation>
    <scope>NUCLEOTIDE SEQUENCE [LARGE SCALE GENOMIC DNA]</scope>
    <source>
        <strain evidence="8">S2_003_000_R2_14</strain>
    </source>
</reference>
<keyword evidence="3 6" id="KW-0812">Transmembrane</keyword>
<dbReference type="Gene3D" id="1.20.1640.10">
    <property type="entry name" value="Multidrug efflux transporter AcrB transmembrane domain"/>
    <property type="match status" value="2"/>
</dbReference>
<feature type="transmembrane region" description="Helical" evidence="6">
    <location>
        <begin position="175"/>
        <end position="194"/>
    </location>
</feature>
<feature type="transmembrane region" description="Helical" evidence="6">
    <location>
        <begin position="363"/>
        <end position="381"/>
    </location>
</feature>
<dbReference type="EMBL" id="QFQP01000030">
    <property type="protein sequence ID" value="PZR07539.1"/>
    <property type="molecule type" value="Genomic_DNA"/>
</dbReference>
<dbReference type="PANTHER" id="PTHR33406">
    <property type="entry name" value="MEMBRANE PROTEIN MJ1562-RELATED"/>
    <property type="match status" value="1"/>
</dbReference>
<feature type="transmembrane region" description="Helical" evidence="6">
    <location>
        <begin position="553"/>
        <end position="574"/>
    </location>
</feature>
<sequence length="751" mass="81135">MFRALGEFAWNRRWLILIATGVLLVGSLFSLTLAGVLSGGVIHGLESGKADRMIEEVVGRNTDTTVVFLFESKTEAPSSEPFKKAMNEALAPLRKDERVAFVEAPTDVDPRTAATRMNEAGKTAYALVTLKGDLKEALHRWPDVRDLVKSDTLEVTATGRLAFMRDLNVQLEHDLLLAELISIPLALIVLLLVFRTVVAAILPVAVGGLAVVGGIAIVFLLSNVMDVSQYTINVCSLIGLGVAIDYSLFTVSRYREELAAGRDYREALIRAVDHAGRVVAFSGLAVGSGLAGLLFFDGSFLMTMGIGGAIVVALAAIFALTFLPALLAILGPRINSLKLPLPDLSTREGFWHRLAVGVMKRPVVVLVPTLAVLLFIAAPFLNIRLAASDVRILPENLEARRGFTLLEKQFPDEGDTHFAIAVRFPSGSAFTPERTAALWDLTERVSKMPNVRTVQSPVKLDPRLNKDMVVGLFQQPPPEQAPLIEGVKRAFSKDSVVFLQAISAADPDSAEARAIVKAIRENRQVGDGELVVGGESALDVDTTDYLLNRAPRAVIFVVTMTFIVLLLLLGSVLLPLKAVLMNFLSIGGSFGALVFIFQEGHGGFLHTQPHALEPVLPIILFCVLFGLSMDYEVLILTRMKEAYERTKNNTLAVGEGIEKTAGLVTSAAAIMVAVFVAFALAKIVLIQAVGVGMAIAVALDATLVRVLLVPATMRLFGDANWWGPKWLLSLQRVLHLHHAHGGDVEPVKPTK</sequence>
<feature type="transmembrane region" description="Helical" evidence="6">
    <location>
        <begin position="302"/>
        <end position="330"/>
    </location>
</feature>
<evidence type="ECO:0000256" key="4">
    <source>
        <dbReference type="ARBA" id="ARBA00022989"/>
    </source>
</evidence>
<gene>
    <name evidence="8" type="ORF">DI536_27080</name>
</gene>
<dbReference type="InterPro" id="IPR004869">
    <property type="entry name" value="MMPL_dom"/>
</dbReference>
<dbReference type="AlphaFoldDB" id="A0A2W5SW16"/>
<keyword evidence="5 6" id="KW-0472">Membrane</keyword>
<dbReference type="PANTHER" id="PTHR33406:SF13">
    <property type="entry name" value="MEMBRANE PROTEIN YDFJ"/>
    <property type="match status" value="1"/>
</dbReference>
<name>A0A2W5SW16_9BACT</name>
<evidence type="ECO:0000256" key="3">
    <source>
        <dbReference type="ARBA" id="ARBA00022692"/>
    </source>
</evidence>
<organism evidence="8 9">
    <name type="scientific">Archangium gephyra</name>
    <dbReference type="NCBI Taxonomy" id="48"/>
    <lineage>
        <taxon>Bacteria</taxon>
        <taxon>Pseudomonadati</taxon>
        <taxon>Myxococcota</taxon>
        <taxon>Myxococcia</taxon>
        <taxon>Myxococcales</taxon>
        <taxon>Cystobacterineae</taxon>
        <taxon>Archangiaceae</taxon>
        <taxon>Archangium</taxon>
    </lineage>
</organism>
<dbReference type="Proteomes" id="UP000249061">
    <property type="component" value="Unassembled WGS sequence"/>
</dbReference>
<evidence type="ECO:0000313" key="9">
    <source>
        <dbReference type="Proteomes" id="UP000249061"/>
    </source>
</evidence>
<dbReference type="Pfam" id="PF03176">
    <property type="entry name" value="MMPL"/>
    <property type="match status" value="2"/>
</dbReference>
<feature type="transmembrane region" description="Helical" evidence="6">
    <location>
        <begin position="618"/>
        <end position="639"/>
    </location>
</feature>
<feature type="transmembrane region" description="Helical" evidence="6">
    <location>
        <begin position="660"/>
        <end position="680"/>
    </location>
</feature>
<feature type="domain" description="Membrane transport protein MMPL" evidence="7">
    <location>
        <begin position="393"/>
        <end position="725"/>
    </location>
</feature>
<keyword evidence="4 6" id="KW-1133">Transmembrane helix</keyword>
<accession>A0A2W5SW16</accession>
<evidence type="ECO:0000256" key="5">
    <source>
        <dbReference type="ARBA" id="ARBA00023136"/>
    </source>
</evidence>
<dbReference type="GO" id="GO:0005886">
    <property type="term" value="C:plasma membrane"/>
    <property type="evidence" value="ECO:0007669"/>
    <property type="project" value="UniProtKB-SubCell"/>
</dbReference>
<keyword evidence="2" id="KW-1003">Cell membrane</keyword>
<protein>
    <submittedName>
        <fullName evidence="8">MMPL family transporter</fullName>
    </submittedName>
</protein>
<evidence type="ECO:0000256" key="1">
    <source>
        <dbReference type="ARBA" id="ARBA00004651"/>
    </source>
</evidence>
<proteinExistence type="predicted"/>
<evidence type="ECO:0000256" key="6">
    <source>
        <dbReference type="SAM" id="Phobius"/>
    </source>
</evidence>
<dbReference type="SUPFAM" id="SSF82866">
    <property type="entry name" value="Multidrug efflux transporter AcrB transmembrane domain"/>
    <property type="match status" value="2"/>
</dbReference>
<comment type="caution">
    <text evidence="8">The sequence shown here is derived from an EMBL/GenBank/DDBJ whole genome shotgun (WGS) entry which is preliminary data.</text>
</comment>
<feature type="transmembrane region" description="Helical" evidence="6">
    <location>
        <begin position="275"/>
        <end position="296"/>
    </location>
</feature>
<feature type="domain" description="Membrane transport protein MMPL" evidence="7">
    <location>
        <begin position="50"/>
        <end position="364"/>
    </location>
</feature>
<feature type="transmembrane region" description="Helical" evidence="6">
    <location>
        <begin position="230"/>
        <end position="254"/>
    </location>
</feature>
<comment type="subcellular location">
    <subcellularLocation>
        <location evidence="1">Cell membrane</location>
        <topology evidence="1">Multi-pass membrane protein</topology>
    </subcellularLocation>
</comment>
<evidence type="ECO:0000256" key="2">
    <source>
        <dbReference type="ARBA" id="ARBA00022475"/>
    </source>
</evidence>
<dbReference type="InterPro" id="IPR050545">
    <property type="entry name" value="Mycobact_MmpL"/>
</dbReference>
<feature type="transmembrane region" description="Helical" evidence="6">
    <location>
        <begin position="579"/>
        <end position="598"/>
    </location>
</feature>
<feature type="transmembrane region" description="Helical" evidence="6">
    <location>
        <begin position="201"/>
        <end position="224"/>
    </location>
</feature>
<evidence type="ECO:0000313" key="8">
    <source>
        <dbReference type="EMBL" id="PZR07539.1"/>
    </source>
</evidence>
<feature type="transmembrane region" description="Helical" evidence="6">
    <location>
        <begin position="686"/>
        <end position="708"/>
    </location>
</feature>
<evidence type="ECO:0000259" key="7">
    <source>
        <dbReference type="Pfam" id="PF03176"/>
    </source>
</evidence>